<name>A0A0C3CGS7_HEBCY</name>
<organism evidence="1 2">
    <name type="scientific">Hebeloma cylindrosporum</name>
    <dbReference type="NCBI Taxonomy" id="76867"/>
    <lineage>
        <taxon>Eukaryota</taxon>
        <taxon>Fungi</taxon>
        <taxon>Dikarya</taxon>
        <taxon>Basidiomycota</taxon>
        <taxon>Agaricomycotina</taxon>
        <taxon>Agaricomycetes</taxon>
        <taxon>Agaricomycetidae</taxon>
        <taxon>Agaricales</taxon>
        <taxon>Agaricineae</taxon>
        <taxon>Hymenogastraceae</taxon>
        <taxon>Hebeloma</taxon>
    </lineage>
</organism>
<keyword evidence="2" id="KW-1185">Reference proteome</keyword>
<dbReference type="EMBL" id="KN831777">
    <property type="protein sequence ID" value="KIM42816.1"/>
    <property type="molecule type" value="Genomic_DNA"/>
</dbReference>
<dbReference type="STRING" id="686832.A0A0C3CGS7"/>
<reference evidence="2" key="2">
    <citation type="submission" date="2015-01" db="EMBL/GenBank/DDBJ databases">
        <title>Evolutionary Origins and Diversification of the Mycorrhizal Mutualists.</title>
        <authorList>
            <consortium name="DOE Joint Genome Institute"/>
            <consortium name="Mycorrhizal Genomics Consortium"/>
            <person name="Kohler A."/>
            <person name="Kuo A."/>
            <person name="Nagy L.G."/>
            <person name="Floudas D."/>
            <person name="Copeland A."/>
            <person name="Barry K.W."/>
            <person name="Cichocki N."/>
            <person name="Veneault-Fourrey C."/>
            <person name="LaButti K."/>
            <person name="Lindquist E.A."/>
            <person name="Lipzen A."/>
            <person name="Lundell T."/>
            <person name="Morin E."/>
            <person name="Murat C."/>
            <person name="Riley R."/>
            <person name="Ohm R."/>
            <person name="Sun H."/>
            <person name="Tunlid A."/>
            <person name="Henrissat B."/>
            <person name="Grigoriev I.V."/>
            <person name="Hibbett D.S."/>
            <person name="Martin F."/>
        </authorList>
    </citation>
    <scope>NUCLEOTIDE SEQUENCE [LARGE SCALE GENOMIC DNA]</scope>
    <source>
        <strain evidence="2">h7</strain>
    </source>
</reference>
<dbReference type="OrthoDB" id="3037355at2759"/>
<dbReference type="HOGENOM" id="CLU_758764_0_0_1"/>
<protein>
    <submittedName>
        <fullName evidence="1">Uncharacterized protein</fullName>
    </submittedName>
</protein>
<proteinExistence type="predicted"/>
<evidence type="ECO:0000313" key="1">
    <source>
        <dbReference type="EMBL" id="KIM42816.1"/>
    </source>
</evidence>
<evidence type="ECO:0000313" key="2">
    <source>
        <dbReference type="Proteomes" id="UP000053424"/>
    </source>
</evidence>
<dbReference type="InterPro" id="IPR029047">
    <property type="entry name" value="HSP70_peptide-bd_sf"/>
</dbReference>
<dbReference type="Gene3D" id="2.60.34.10">
    <property type="entry name" value="Substrate Binding Domain Of DNAk, Chain A, domain 1"/>
    <property type="match status" value="1"/>
</dbReference>
<gene>
    <name evidence="1" type="ORF">M413DRAFT_124270</name>
</gene>
<sequence>MSLVNGLCISVLEDAYHFSLTSSPSTDVSPSTTDTSIPFSLASNSLDETLQLLKSTFAYLNPDSQTIFCRPTVIRTVHLRTIMSIVTKLGLPSLNTEPIPFYDAYSATLSVADLPRFILFIECSFGESVVEVIEFIKKSNGDFFTSPNYSFSHQHSATEDISAVAEEVARLLVTDMMDMRVTPTRIVIFGPPLALTKAVQGRLTTTHPSIPVHIVSPNDLSKGAANTPPPDPDACRVRVMATYGLIIPISIETAEGGAVVALPSGLKLRPAKGSILLTTSVDNQTSVTVRILLGNHAKAEDNLLSGTVVLEGLTLKAKGEVVIRVSFVIWHVEGATVTVEQVTEKELGITPRKVVPFPDSIRYLY</sequence>
<dbReference type="AlphaFoldDB" id="A0A0C3CGS7"/>
<dbReference type="Proteomes" id="UP000053424">
    <property type="component" value="Unassembled WGS sequence"/>
</dbReference>
<accession>A0A0C3CGS7</accession>
<reference evidence="1 2" key="1">
    <citation type="submission" date="2014-04" db="EMBL/GenBank/DDBJ databases">
        <authorList>
            <consortium name="DOE Joint Genome Institute"/>
            <person name="Kuo A."/>
            <person name="Gay G."/>
            <person name="Dore J."/>
            <person name="Kohler A."/>
            <person name="Nagy L.G."/>
            <person name="Floudas D."/>
            <person name="Copeland A."/>
            <person name="Barry K.W."/>
            <person name="Cichocki N."/>
            <person name="Veneault-Fourrey C."/>
            <person name="LaButti K."/>
            <person name="Lindquist E.A."/>
            <person name="Lipzen A."/>
            <person name="Lundell T."/>
            <person name="Morin E."/>
            <person name="Murat C."/>
            <person name="Sun H."/>
            <person name="Tunlid A."/>
            <person name="Henrissat B."/>
            <person name="Grigoriev I.V."/>
            <person name="Hibbett D.S."/>
            <person name="Martin F."/>
            <person name="Nordberg H.P."/>
            <person name="Cantor M.N."/>
            <person name="Hua S.X."/>
        </authorList>
    </citation>
    <scope>NUCLEOTIDE SEQUENCE [LARGE SCALE GENOMIC DNA]</scope>
    <source>
        <strain evidence="2">h7</strain>
    </source>
</reference>
<dbReference type="SUPFAM" id="SSF100920">
    <property type="entry name" value="Heat shock protein 70kD (HSP70), peptide-binding domain"/>
    <property type="match status" value="1"/>
</dbReference>